<evidence type="ECO:0000313" key="1">
    <source>
        <dbReference type="EMBL" id="PLZ89634.1"/>
    </source>
</evidence>
<accession>A0A2N6K2X8</accession>
<dbReference type="PANTHER" id="PTHR10151">
    <property type="entry name" value="ECTONUCLEOTIDE PYROPHOSPHATASE/PHOSPHODIESTERASE"/>
    <property type="match status" value="1"/>
</dbReference>
<protein>
    <submittedName>
        <fullName evidence="1">Nucleotide pyrophosphatase</fullName>
    </submittedName>
</protein>
<proteinExistence type="predicted"/>
<dbReference type="InterPro" id="IPR017850">
    <property type="entry name" value="Alkaline_phosphatase_core_sf"/>
</dbReference>
<name>A0A2N6K2X8_FISMU</name>
<dbReference type="Proteomes" id="UP000235036">
    <property type="component" value="Unassembled WGS sequence"/>
</dbReference>
<gene>
    <name evidence="1" type="ORF">CEN44_12605</name>
</gene>
<dbReference type="Gene3D" id="3.40.720.10">
    <property type="entry name" value="Alkaline Phosphatase, subunit A"/>
    <property type="match status" value="1"/>
</dbReference>
<dbReference type="RefSeq" id="WP_102205256.1">
    <property type="nucleotide sequence ID" value="NZ_CAWNVR010000373.1"/>
</dbReference>
<reference evidence="1 2" key="1">
    <citation type="submission" date="2017-08" db="EMBL/GenBank/DDBJ databases">
        <title>Genomes of Fischerella (Mastigocladus) sp. strains.</title>
        <authorList>
            <person name="Miller S.R."/>
        </authorList>
    </citation>
    <scope>NUCLEOTIDE SEQUENCE [LARGE SCALE GENOMIC DNA]</scope>
    <source>
        <strain evidence="1 2">CCMEE 5323</strain>
    </source>
</reference>
<sequence length="532" mass="60314">MTKTLFIGLDGATFTVINEMIRDLPDVGVTMPFLKQFIENGARAKLLSTPNPLTPPAWVSIMTGRTPGNHGVYDFIRAEEKAGDVYFTLYDARDIRTETIWSIAGRQNATVVALNFPFTAPPLPINGALIPGFVPWKHLRRNTTPANLYDRLKEIPDFDPKELAWDFDREKQTLEVMTDEDLENWVRYHIPRDEQWFRIAEKLLKEDNPDLMAVLFDGVDKLQHQIWMFLDPALIPANPSPWQKRMRELCLEYFRKLDTYIQCLVELAGPEAQVFMASDHGFTATTEVVRINTFLHEKGYLVWKETDGSEASNRRESSWFANLDWDKTLAYCRTPSSNGITIRVAEKPGEAGVQPSEYEAFREKLIRDLENFRDPNTGERIIQAIHKREDVYSGAAMHEAPDLTLVLRDYGFVSIKNYEPAVEPRETPGGTHHPDGIFLAGGYGVKSNYEGKRQNVVDVPAALLYSLGLSVPADFEGYVPEEFFTETHLDLKPIKIGASTVTGEEANTGTGDISEDEKQQIIAQLQMLGYME</sequence>
<organism evidence="1 2">
    <name type="scientific">Fischerella muscicola CCMEE 5323</name>
    <dbReference type="NCBI Taxonomy" id="2019572"/>
    <lineage>
        <taxon>Bacteria</taxon>
        <taxon>Bacillati</taxon>
        <taxon>Cyanobacteriota</taxon>
        <taxon>Cyanophyceae</taxon>
        <taxon>Nostocales</taxon>
        <taxon>Hapalosiphonaceae</taxon>
        <taxon>Fischerella</taxon>
    </lineage>
</organism>
<dbReference type="SUPFAM" id="SSF53649">
    <property type="entry name" value="Alkaline phosphatase-like"/>
    <property type="match status" value="1"/>
</dbReference>
<keyword evidence="2" id="KW-1185">Reference proteome</keyword>
<evidence type="ECO:0000313" key="2">
    <source>
        <dbReference type="Proteomes" id="UP000235036"/>
    </source>
</evidence>
<dbReference type="Pfam" id="PF01663">
    <property type="entry name" value="Phosphodiest"/>
    <property type="match status" value="1"/>
</dbReference>
<dbReference type="PANTHER" id="PTHR10151:SF120">
    <property type="entry name" value="BIS(5'-ADENOSYL)-TRIPHOSPHATASE"/>
    <property type="match status" value="1"/>
</dbReference>
<dbReference type="EMBL" id="NRQW01000274">
    <property type="protein sequence ID" value="PLZ89634.1"/>
    <property type="molecule type" value="Genomic_DNA"/>
</dbReference>
<dbReference type="InterPro" id="IPR002591">
    <property type="entry name" value="Phosphodiest/P_Trfase"/>
</dbReference>
<dbReference type="AlphaFoldDB" id="A0A2N6K2X8"/>
<dbReference type="GO" id="GO:0016787">
    <property type="term" value="F:hydrolase activity"/>
    <property type="evidence" value="ECO:0007669"/>
    <property type="project" value="UniProtKB-ARBA"/>
</dbReference>
<comment type="caution">
    <text evidence="1">The sequence shown here is derived from an EMBL/GenBank/DDBJ whole genome shotgun (WGS) entry which is preliminary data.</text>
</comment>